<reference evidence="2" key="1">
    <citation type="journal article" date="2012" name="Nat. Biotechnol.">
        <title>Draft genome sequence of pigeonpea (Cajanus cajan), an orphan legume crop of resource-poor farmers.</title>
        <authorList>
            <person name="Varshney R.K."/>
            <person name="Chen W."/>
            <person name="Li Y."/>
            <person name="Bharti A.K."/>
            <person name="Saxena R.K."/>
            <person name="Schlueter J.A."/>
            <person name="Donoghue M.T."/>
            <person name="Azam S."/>
            <person name="Fan G."/>
            <person name="Whaley A.M."/>
            <person name="Farmer A.D."/>
            <person name="Sheridan J."/>
            <person name="Iwata A."/>
            <person name="Tuteja R."/>
            <person name="Penmetsa R.V."/>
            <person name="Wu W."/>
            <person name="Upadhyaya H.D."/>
            <person name="Yang S.P."/>
            <person name="Shah T."/>
            <person name="Saxena K.B."/>
            <person name="Michael T."/>
            <person name="McCombie W.R."/>
            <person name="Yang B."/>
            <person name="Zhang G."/>
            <person name="Yang H."/>
            <person name="Wang J."/>
            <person name="Spillane C."/>
            <person name="Cook D.R."/>
            <person name="May G.D."/>
            <person name="Xu X."/>
            <person name="Jackson S.A."/>
        </authorList>
    </citation>
    <scope>NUCLEOTIDE SEQUENCE [LARGE SCALE GENOMIC DNA]</scope>
</reference>
<protein>
    <submittedName>
        <fullName evidence="2">Uncharacterized protein</fullName>
    </submittedName>
</protein>
<dbReference type="NCBIfam" id="TIGR01615">
    <property type="entry name" value="A_thal_3542"/>
    <property type="match status" value="1"/>
</dbReference>
<dbReference type="PANTHER" id="PTHR31579">
    <property type="entry name" value="OS03G0796600 PROTEIN"/>
    <property type="match status" value="1"/>
</dbReference>
<dbReference type="OrthoDB" id="691424at2759"/>
<dbReference type="Proteomes" id="UP000075243">
    <property type="component" value="Unassembled WGS sequence"/>
</dbReference>
<keyword evidence="3" id="KW-1185">Reference proteome</keyword>
<dbReference type="Pfam" id="PF04720">
    <property type="entry name" value="PDDEXK_6"/>
    <property type="match status" value="1"/>
</dbReference>
<feature type="compositionally biased region" description="Acidic residues" evidence="1">
    <location>
        <begin position="56"/>
        <end position="68"/>
    </location>
</feature>
<evidence type="ECO:0000256" key="1">
    <source>
        <dbReference type="SAM" id="MobiDB-lite"/>
    </source>
</evidence>
<name>A0A151SEZ3_CAJCA</name>
<evidence type="ECO:0000313" key="2">
    <source>
        <dbReference type="EMBL" id="KYP53376.1"/>
    </source>
</evidence>
<proteinExistence type="predicted"/>
<evidence type="ECO:0000313" key="3">
    <source>
        <dbReference type="Proteomes" id="UP000075243"/>
    </source>
</evidence>
<sequence>MAAALDTEFPIFLVTGPNRMEMDQNGDVLFSFSDTVFGFWEDLEAPPENSSVSDDPFQDDDGDREEDEDEALCSVENNKVFWEEQYHLLRATLYRTSSIEARVRKATKEGLRELNMSEKQCICRRTVDVKSCRNCLRREICDRLLNLGYNCALCTSKWRTSSEIKISGEHTYLEVMDNSNTKKGEVKVVIELNFRGEFEMARASEEYNKLISQLPEVYVGKIERLRVIINIMCSAAQKCMKEKKMHIGPWRKKRYMQSKWLGMTNNNRSKMTPLPMVYSEQPRNSRASMLTCDFY</sequence>
<dbReference type="STRING" id="3821.A0A151SEZ3"/>
<dbReference type="Gramene" id="C.cajan_23955.t">
    <property type="protein sequence ID" value="C.cajan_23955.t"/>
    <property type="gene ID" value="C.cajan_23955"/>
</dbReference>
<accession>A0A151SEZ3</accession>
<dbReference type="OMA" id="WRTSSEI"/>
<organism evidence="2 3">
    <name type="scientific">Cajanus cajan</name>
    <name type="common">Pigeon pea</name>
    <name type="synonym">Cajanus indicus</name>
    <dbReference type="NCBI Taxonomy" id="3821"/>
    <lineage>
        <taxon>Eukaryota</taxon>
        <taxon>Viridiplantae</taxon>
        <taxon>Streptophyta</taxon>
        <taxon>Embryophyta</taxon>
        <taxon>Tracheophyta</taxon>
        <taxon>Spermatophyta</taxon>
        <taxon>Magnoliopsida</taxon>
        <taxon>eudicotyledons</taxon>
        <taxon>Gunneridae</taxon>
        <taxon>Pentapetalae</taxon>
        <taxon>rosids</taxon>
        <taxon>fabids</taxon>
        <taxon>Fabales</taxon>
        <taxon>Fabaceae</taxon>
        <taxon>Papilionoideae</taxon>
        <taxon>50 kb inversion clade</taxon>
        <taxon>NPAAA clade</taxon>
        <taxon>indigoferoid/millettioid clade</taxon>
        <taxon>Phaseoleae</taxon>
        <taxon>Cajanus</taxon>
    </lineage>
</organism>
<dbReference type="PANTHER" id="PTHR31579:SF58">
    <property type="entry name" value="PLANT-SPECIFIC DOMAIN TIGR01615 FAMILY PROTEIN"/>
    <property type="match status" value="1"/>
</dbReference>
<dbReference type="InterPro" id="IPR006502">
    <property type="entry name" value="PDDEXK-like"/>
</dbReference>
<feature type="region of interest" description="Disordered" evidence="1">
    <location>
        <begin position="45"/>
        <end position="68"/>
    </location>
</feature>
<dbReference type="AlphaFoldDB" id="A0A151SEZ3"/>
<gene>
    <name evidence="2" type="ORF">KK1_024755</name>
</gene>
<dbReference type="EMBL" id="KQ483414">
    <property type="protein sequence ID" value="KYP53376.1"/>
    <property type="molecule type" value="Genomic_DNA"/>
</dbReference>